<dbReference type="GO" id="GO:0016798">
    <property type="term" value="F:hydrolase activity, acting on glycosyl bonds"/>
    <property type="evidence" value="ECO:0007669"/>
    <property type="project" value="UniProtKB-KW"/>
</dbReference>
<comment type="caution">
    <text evidence="4">The sequence shown here is derived from an EMBL/GenBank/DDBJ whole genome shotgun (WGS) entry which is preliminary data.</text>
</comment>
<dbReference type="PANTHER" id="PTHR34106:SF4">
    <property type="entry name" value="BLL5143 PROTEIN"/>
    <property type="match status" value="1"/>
</dbReference>
<evidence type="ECO:0000313" key="4">
    <source>
        <dbReference type="EMBL" id="RDE07088.1"/>
    </source>
</evidence>
<proteinExistence type="inferred from homology"/>
<evidence type="ECO:0000256" key="1">
    <source>
        <dbReference type="ARBA" id="ARBA00022676"/>
    </source>
</evidence>
<dbReference type="InterPro" id="IPR023296">
    <property type="entry name" value="Glyco_hydro_beta-prop_sf"/>
</dbReference>
<dbReference type="InterPro" id="IPR007184">
    <property type="entry name" value="Mannoside_phosphorylase"/>
</dbReference>
<name>A0A369VXP9_9SPHN</name>
<dbReference type="AlphaFoldDB" id="A0A369VXP9"/>
<evidence type="ECO:0000256" key="3">
    <source>
        <dbReference type="ARBA" id="ARBA00024356"/>
    </source>
</evidence>
<keyword evidence="2" id="KW-0808">Transferase</keyword>
<dbReference type="CDD" id="cd18613">
    <property type="entry name" value="GH130"/>
    <property type="match status" value="1"/>
</dbReference>
<dbReference type="GO" id="GO:0016757">
    <property type="term" value="F:glycosyltransferase activity"/>
    <property type="evidence" value="ECO:0007669"/>
    <property type="project" value="UniProtKB-KW"/>
</dbReference>
<dbReference type="RefSeq" id="WP_114686668.1">
    <property type="nucleotide sequence ID" value="NZ_QQNB01000001.1"/>
</dbReference>
<keyword evidence="4" id="KW-0378">Hydrolase</keyword>
<organism evidence="4 5">
    <name type="scientific">Sphingomonas aracearum</name>
    <dbReference type="NCBI Taxonomy" id="2283317"/>
    <lineage>
        <taxon>Bacteria</taxon>
        <taxon>Pseudomonadati</taxon>
        <taxon>Pseudomonadota</taxon>
        <taxon>Alphaproteobacteria</taxon>
        <taxon>Sphingomonadales</taxon>
        <taxon>Sphingomonadaceae</taxon>
        <taxon>Sphingomonas</taxon>
    </lineage>
</organism>
<gene>
    <name evidence="4" type="ORF">DVW87_05375</name>
</gene>
<keyword evidence="1" id="KW-0328">Glycosyltransferase</keyword>
<dbReference type="Pfam" id="PF04041">
    <property type="entry name" value="Glyco_hydro_130"/>
    <property type="match status" value="1"/>
</dbReference>
<evidence type="ECO:0000313" key="5">
    <source>
        <dbReference type="Proteomes" id="UP000253918"/>
    </source>
</evidence>
<dbReference type="OrthoDB" id="9776657at2"/>
<dbReference type="Proteomes" id="UP000253918">
    <property type="component" value="Unassembled WGS sequence"/>
</dbReference>
<keyword evidence="4" id="KW-0326">Glycosidase</keyword>
<dbReference type="PANTHER" id="PTHR34106">
    <property type="entry name" value="GLYCOSIDASE"/>
    <property type="match status" value="1"/>
</dbReference>
<sequence>MASTLKHSAVSLRPDPSRTVIRPFVPGDPAAFASETPRVRRIAERVRSLSEAQSRSQLDAVIAGLSERHRNVEALLKRRYEEVLPLLGDGTTSDSCAMLIGAYLCEEYSFEAAALFNPSIVAHIDQSGLPEGRIRFAMSLRGIGEGHVSSVTFRSGTWGPTGEVEIDPLSDRAVPPQVLALDDDDKEDSFWLVCDDSQELSETVLFPVAPSQKQGIEDVRLVNFTEEDGSVRYLGTYTAFSGSATRSELLQAESFNRFLMRSMHGVIAETKGTALFPRRVNGQYTMLGRQDNESIWLLQSDSLTEWNDAAKLVSPRFPWEFIQMGNCGSPIEIDEGWLVLTHGVGMVRNYCLGACLLDKADPSKVLARTPKPILRPSPEERAGYVPNVVYSCGGLVFEDVLLLPYGVADNFTSFATIPVADLLALME</sequence>
<accession>A0A369VXP9</accession>
<keyword evidence="5" id="KW-1185">Reference proteome</keyword>
<protein>
    <submittedName>
        <fullName evidence="4">Glycosidase</fullName>
    </submittedName>
</protein>
<dbReference type="Gene3D" id="2.115.10.20">
    <property type="entry name" value="Glycosyl hydrolase domain, family 43"/>
    <property type="match status" value="1"/>
</dbReference>
<dbReference type="SUPFAM" id="SSF75005">
    <property type="entry name" value="Arabinanase/levansucrase/invertase"/>
    <property type="match status" value="1"/>
</dbReference>
<comment type="similarity">
    <text evidence="3">Belongs to the glycosyl hydrolase 130 family.</text>
</comment>
<evidence type="ECO:0000256" key="2">
    <source>
        <dbReference type="ARBA" id="ARBA00022679"/>
    </source>
</evidence>
<reference evidence="4 5" key="1">
    <citation type="submission" date="2018-07" db="EMBL/GenBank/DDBJ databases">
        <title>a novel species of Sphingomonas isolated from the rhizosphere soil of Araceae plant.</title>
        <authorList>
            <person name="Zhiyong W."/>
            <person name="Qinglan Z."/>
            <person name="Zhiwei F."/>
            <person name="Ding X."/>
            <person name="Gejiao W."/>
            <person name="Shixue Z."/>
        </authorList>
    </citation>
    <scope>NUCLEOTIDE SEQUENCE [LARGE SCALE GENOMIC DNA]</scope>
    <source>
        <strain evidence="4 5">WZY 27</strain>
    </source>
</reference>
<dbReference type="EMBL" id="QQNB01000001">
    <property type="protein sequence ID" value="RDE07088.1"/>
    <property type="molecule type" value="Genomic_DNA"/>
</dbReference>